<comment type="caution">
    <text evidence="4">The sequence shown here is derived from an EMBL/GenBank/DDBJ whole genome shotgun (WGS) entry which is preliminary data.</text>
</comment>
<feature type="signal peptide" evidence="2">
    <location>
        <begin position="1"/>
        <end position="32"/>
    </location>
</feature>
<sequence length="394" mass="43759">MKQIKPLLFLTTSATVGLLLFSAIPNESYVHAATKANTNADLQTNHSNNGKRYGNLTIQFSPLLPAPAPKADGRGTAIEHLLPEYAKSYENDPYLHDQVIEYRSWGWKAMYTELDQKAKENPDNLNTYRLQADAYLVNSNFPEALSQLDQILQRNPYDIQALAVTSMIQRFEGNKEDENARLKVLQRVSPHAAKDMKNLFYFVEENMYADYGNEPQTNMAPDAIAVFGQSPNSNGTPSSGMLNRLTKAKQMSDKFPNAKIVLSGGAVKTPYAEANVMRDWLVGQGVDPNRILIDDQARDTYGNAIGMVSIFEQNNLRNILAVATVQHLPRAVTTLKAYANRVGYPIKVDSAGGGEKPNPASQVNERKYTYVTAARAGGLYELNDFAKYKKIIKG</sequence>
<reference evidence="4 5" key="1">
    <citation type="journal article" date="2022" name="Int. J. Syst. Evol. Microbiol.">
        <title>Neobacillus kokaensis sp. nov., isolated from soil.</title>
        <authorList>
            <person name="Yuki K."/>
            <person name="Matsubara H."/>
            <person name="Yamaguchi S."/>
        </authorList>
    </citation>
    <scope>NUCLEOTIDE SEQUENCE [LARGE SCALE GENOMIC DNA]</scope>
    <source>
        <strain evidence="4 5">LOB 377</strain>
    </source>
</reference>
<dbReference type="RefSeq" id="WP_191274624.1">
    <property type="nucleotide sequence ID" value="NZ_BNDS01000015.1"/>
</dbReference>
<proteinExistence type="predicted"/>
<dbReference type="InterPro" id="IPR019734">
    <property type="entry name" value="TPR_rpt"/>
</dbReference>
<dbReference type="InterPro" id="IPR051599">
    <property type="entry name" value="Cell_Envelope_Assoc"/>
</dbReference>
<keyword evidence="2" id="KW-0732">Signal</keyword>
<dbReference type="PANTHER" id="PTHR30336">
    <property type="entry name" value="INNER MEMBRANE PROTEIN, PROBABLE PERMEASE"/>
    <property type="match status" value="1"/>
</dbReference>
<dbReference type="Gene3D" id="3.40.50.620">
    <property type="entry name" value="HUPs"/>
    <property type="match status" value="1"/>
</dbReference>
<name>A0ABQ3N6X6_9BACI</name>
<feature type="chain" id="PRO_5046103366" description="DUF218 domain-containing protein" evidence="2">
    <location>
        <begin position="33"/>
        <end position="394"/>
    </location>
</feature>
<dbReference type="Proteomes" id="UP000637074">
    <property type="component" value="Unassembled WGS sequence"/>
</dbReference>
<evidence type="ECO:0000256" key="1">
    <source>
        <dbReference type="PROSITE-ProRule" id="PRU00339"/>
    </source>
</evidence>
<evidence type="ECO:0000259" key="3">
    <source>
        <dbReference type="Pfam" id="PF02698"/>
    </source>
</evidence>
<dbReference type="Pfam" id="PF02698">
    <property type="entry name" value="DUF218"/>
    <property type="match status" value="1"/>
</dbReference>
<dbReference type="PANTHER" id="PTHR30336:SF4">
    <property type="entry name" value="ENVELOPE BIOGENESIS FACTOR ELYC"/>
    <property type="match status" value="1"/>
</dbReference>
<dbReference type="InterPro" id="IPR011990">
    <property type="entry name" value="TPR-like_helical_dom_sf"/>
</dbReference>
<feature type="repeat" description="TPR" evidence="1">
    <location>
        <begin position="125"/>
        <end position="158"/>
    </location>
</feature>
<keyword evidence="1" id="KW-0802">TPR repeat</keyword>
<accession>A0ABQ3N6X6</accession>
<dbReference type="InterPro" id="IPR014729">
    <property type="entry name" value="Rossmann-like_a/b/a_fold"/>
</dbReference>
<evidence type="ECO:0000256" key="2">
    <source>
        <dbReference type="SAM" id="SignalP"/>
    </source>
</evidence>
<dbReference type="CDD" id="cd06259">
    <property type="entry name" value="YdcF-like"/>
    <property type="match status" value="1"/>
</dbReference>
<protein>
    <recommendedName>
        <fullName evidence="3">DUF218 domain-containing protein</fullName>
    </recommendedName>
</protein>
<evidence type="ECO:0000313" key="4">
    <source>
        <dbReference type="EMBL" id="GHH99733.1"/>
    </source>
</evidence>
<organism evidence="4 5">
    <name type="scientific">Neobacillus kokaensis</name>
    <dbReference type="NCBI Taxonomy" id="2759023"/>
    <lineage>
        <taxon>Bacteria</taxon>
        <taxon>Bacillati</taxon>
        <taxon>Bacillota</taxon>
        <taxon>Bacilli</taxon>
        <taxon>Bacillales</taxon>
        <taxon>Bacillaceae</taxon>
        <taxon>Neobacillus</taxon>
    </lineage>
</organism>
<dbReference type="PROSITE" id="PS50005">
    <property type="entry name" value="TPR"/>
    <property type="match status" value="1"/>
</dbReference>
<keyword evidence="5" id="KW-1185">Reference proteome</keyword>
<dbReference type="InterPro" id="IPR003848">
    <property type="entry name" value="DUF218"/>
</dbReference>
<dbReference type="Gene3D" id="1.25.40.10">
    <property type="entry name" value="Tetratricopeptide repeat domain"/>
    <property type="match status" value="1"/>
</dbReference>
<feature type="domain" description="DUF218" evidence="3">
    <location>
        <begin position="222"/>
        <end position="339"/>
    </location>
</feature>
<evidence type="ECO:0000313" key="5">
    <source>
        <dbReference type="Proteomes" id="UP000637074"/>
    </source>
</evidence>
<dbReference type="EMBL" id="BNDS01000015">
    <property type="protein sequence ID" value="GHH99733.1"/>
    <property type="molecule type" value="Genomic_DNA"/>
</dbReference>
<gene>
    <name evidence="4" type="ORF">AM1BK_32760</name>
</gene>
<dbReference type="SUPFAM" id="SSF48452">
    <property type="entry name" value="TPR-like"/>
    <property type="match status" value="1"/>
</dbReference>